<reference evidence="1 2" key="1">
    <citation type="journal article" date="2019" name="Sci. Rep.">
        <title>Orb-weaving spider Araneus ventricosus genome elucidates the spidroin gene catalogue.</title>
        <authorList>
            <person name="Kono N."/>
            <person name="Nakamura H."/>
            <person name="Ohtoshi R."/>
            <person name="Moran D.A.P."/>
            <person name="Shinohara A."/>
            <person name="Yoshida Y."/>
            <person name="Fujiwara M."/>
            <person name="Mori M."/>
            <person name="Tomita M."/>
            <person name="Arakawa K."/>
        </authorList>
    </citation>
    <scope>NUCLEOTIDE SEQUENCE [LARGE SCALE GENOMIC DNA]</scope>
</reference>
<organism evidence="1 2">
    <name type="scientific">Araneus ventricosus</name>
    <name type="common">Orbweaver spider</name>
    <name type="synonym">Epeira ventricosa</name>
    <dbReference type="NCBI Taxonomy" id="182803"/>
    <lineage>
        <taxon>Eukaryota</taxon>
        <taxon>Metazoa</taxon>
        <taxon>Ecdysozoa</taxon>
        <taxon>Arthropoda</taxon>
        <taxon>Chelicerata</taxon>
        <taxon>Arachnida</taxon>
        <taxon>Araneae</taxon>
        <taxon>Araneomorphae</taxon>
        <taxon>Entelegynae</taxon>
        <taxon>Araneoidea</taxon>
        <taxon>Araneidae</taxon>
        <taxon>Araneus</taxon>
    </lineage>
</organism>
<gene>
    <name evidence="1" type="ORF">AVEN_79503_1</name>
</gene>
<sequence length="65" mass="7217">CNEFDAKRLLQVPRKVTSLFALACGSLVVNVQTCRVKLVASLQSKTAANLLETKIAIWEKTRNNN</sequence>
<protein>
    <submittedName>
        <fullName evidence="1">Uncharacterized protein</fullName>
    </submittedName>
</protein>
<proteinExistence type="predicted"/>
<name>A0A4Y2IB06_ARAVE</name>
<dbReference type="Proteomes" id="UP000499080">
    <property type="component" value="Unassembled WGS sequence"/>
</dbReference>
<keyword evidence="2" id="KW-1185">Reference proteome</keyword>
<comment type="caution">
    <text evidence="1">The sequence shown here is derived from an EMBL/GenBank/DDBJ whole genome shotgun (WGS) entry which is preliminary data.</text>
</comment>
<accession>A0A4Y2IB06</accession>
<dbReference type="AlphaFoldDB" id="A0A4Y2IB06"/>
<dbReference type="EMBL" id="BGPR01106001">
    <property type="protein sequence ID" value="GBM74908.1"/>
    <property type="molecule type" value="Genomic_DNA"/>
</dbReference>
<feature type="non-terminal residue" evidence="1">
    <location>
        <position position="1"/>
    </location>
</feature>
<evidence type="ECO:0000313" key="2">
    <source>
        <dbReference type="Proteomes" id="UP000499080"/>
    </source>
</evidence>
<evidence type="ECO:0000313" key="1">
    <source>
        <dbReference type="EMBL" id="GBM74908.1"/>
    </source>
</evidence>